<dbReference type="KEGG" id="age:AA314_01531"/>
<organism evidence="1 3">
    <name type="scientific">Archangium gephyra</name>
    <dbReference type="NCBI Taxonomy" id="48"/>
    <lineage>
        <taxon>Bacteria</taxon>
        <taxon>Pseudomonadati</taxon>
        <taxon>Myxococcota</taxon>
        <taxon>Myxococcia</taxon>
        <taxon>Myxococcales</taxon>
        <taxon>Cystobacterineae</taxon>
        <taxon>Archangiaceae</taxon>
        <taxon>Archangium</taxon>
    </lineage>
</organism>
<dbReference type="RefSeq" id="WP_245682395.1">
    <property type="nucleotide sequence ID" value="NZ_CP011509.1"/>
</dbReference>
<dbReference type="InterPro" id="IPR007433">
    <property type="entry name" value="DUF481"/>
</dbReference>
<dbReference type="Proteomes" id="UP000035579">
    <property type="component" value="Chromosome"/>
</dbReference>
<proteinExistence type="predicted"/>
<evidence type="ECO:0000313" key="4">
    <source>
        <dbReference type="Proteomes" id="UP000256345"/>
    </source>
</evidence>
<evidence type="ECO:0000313" key="2">
    <source>
        <dbReference type="EMBL" id="REG33383.1"/>
    </source>
</evidence>
<name>A0AAC8Q2L9_9BACT</name>
<reference evidence="1 3" key="1">
    <citation type="submission" date="2015-05" db="EMBL/GenBank/DDBJ databases">
        <title>Genome assembly of Archangium gephyra DSM 2261.</title>
        <authorList>
            <person name="Sharma G."/>
            <person name="Subramanian S."/>
        </authorList>
    </citation>
    <scope>NUCLEOTIDE SEQUENCE [LARGE SCALE GENOMIC DNA]</scope>
    <source>
        <strain evidence="1 3">DSM 2261</strain>
    </source>
</reference>
<evidence type="ECO:0000313" key="3">
    <source>
        <dbReference type="Proteomes" id="UP000035579"/>
    </source>
</evidence>
<protein>
    <submittedName>
        <fullName evidence="1 2">Outer membrane protein</fullName>
    </submittedName>
</protein>
<sequence length="274" mass="30893">MMVPPPLLIGFVAPRWQRGWVGAWLLALVLLTSVEAAAQIVNVQALFDEATSPLGVSGGAELSLDWRTGSTELLVVRGAVMGQWRTEKHTVLGVVRGEYGYAQDTLIVSRFLEHVRYRYRFTEWLAAETFLQHELDAFRRLRLRGLAGAGPRFTLWSTEAGSLVLGAAVMLEYEQLRNDGEPDAGQERLDPRLSSYVMGRVRLMENMSLVETLYVQPRLTQWRDVRVLNETLLTVEPNKRFIFSMGFVLTYDAAPPATVSRFDTQLRSSIGVKF</sequence>
<gene>
    <name evidence="1" type="ORF">AA314_01531</name>
    <name evidence="2" type="ORF">ATI61_104674</name>
</gene>
<dbReference type="AlphaFoldDB" id="A0AAC8Q2L9"/>
<dbReference type="EMBL" id="CP011509">
    <property type="protein sequence ID" value="AKI99904.1"/>
    <property type="molecule type" value="Genomic_DNA"/>
</dbReference>
<dbReference type="EMBL" id="QUMU01000004">
    <property type="protein sequence ID" value="REG33383.1"/>
    <property type="molecule type" value="Genomic_DNA"/>
</dbReference>
<dbReference type="Pfam" id="PF04338">
    <property type="entry name" value="DUF481"/>
    <property type="match status" value="1"/>
</dbReference>
<evidence type="ECO:0000313" key="1">
    <source>
        <dbReference type="EMBL" id="AKI99904.1"/>
    </source>
</evidence>
<dbReference type="Proteomes" id="UP000256345">
    <property type="component" value="Unassembled WGS sequence"/>
</dbReference>
<accession>A0AAC8Q2L9</accession>
<keyword evidence="4" id="KW-1185">Reference proteome</keyword>
<reference evidence="2 4" key="2">
    <citation type="submission" date="2018-08" db="EMBL/GenBank/DDBJ databases">
        <title>Genomic Encyclopedia of Archaeal and Bacterial Type Strains, Phase II (KMG-II): from individual species to whole genera.</title>
        <authorList>
            <person name="Goeker M."/>
        </authorList>
    </citation>
    <scope>NUCLEOTIDE SEQUENCE [LARGE SCALE GENOMIC DNA]</scope>
    <source>
        <strain evidence="2 4">DSM 2261</strain>
    </source>
</reference>